<dbReference type="CDD" id="cd05233">
    <property type="entry name" value="SDR_c"/>
    <property type="match status" value="1"/>
</dbReference>
<dbReference type="InterPro" id="IPR002347">
    <property type="entry name" value="SDR_fam"/>
</dbReference>
<sequence>MAGAAWQASTGRWLDTEDGLRLSVHVHGPSDAPTVLAVHGYPDDHSIWDGVVTALTDRYRVVTYDVRGAGESDRPTGTDGYRIDQLTDDLYRVAEDVSPDRPVHLLAHDWGSVQAWHAVTDARATGRIASYTSISGPCLDHYGQWLRSKLRPNPRDLRELAAQLAFSAYIAFFQLPALPELAWRSGIMPKLIANLERLDPKSAATPTRPVTADGVHGLELYRANAGRLGEPERRHTTVPVQVLAPTGDPFVSAPLQTQVEALADDLRVRHLPGGHWLPRSRPELVARCAAELVDHVEGGEQTRGLRRAQVRPGRGEFADQLVLITGAGNGIGRATAQAFAEAGAHVIAADRDRKALQATAQLLGEAATTYEVDVTDRAAMTDFALRVQAELGTPDVVINNAGIGLAGAFLDTSVADWESVIDVNLWGVIHGCRLFGQQMVQRAEGGRIINVASAAAYLPSQVLPAYSTTKAAVLRLSECLRVELAGDGIKVTAVCPGMVNTGITTSSRFAGVDEAEQAKRRRAATELYQRRDYSPQRAAEEILRATRRAPAIAPVTPEARAGLVLSRLTPRLLRAAARADLMPK</sequence>
<dbReference type="InterPro" id="IPR020904">
    <property type="entry name" value="Sc_DH/Rdtase_CS"/>
</dbReference>
<proteinExistence type="inferred from homology"/>
<dbReference type="Pfam" id="PF00106">
    <property type="entry name" value="adh_short"/>
    <property type="match status" value="1"/>
</dbReference>
<dbReference type="SUPFAM" id="SSF53474">
    <property type="entry name" value="alpha/beta-Hydrolases"/>
    <property type="match status" value="1"/>
</dbReference>
<dbReference type="Gene3D" id="3.40.50.720">
    <property type="entry name" value="NAD(P)-binding Rossmann-like Domain"/>
    <property type="match status" value="1"/>
</dbReference>
<dbReference type="InterPro" id="IPR000073">
    <property type="entry name" value="AB_hydrolase_1"/>
</dbReference>
<dbReference type="EMBL" id="JAWLNX010000022">
    <property type="protein sequence ID" value="MEB3370794.1"/>
    <property type="molecule type" value="Genomic_DNA"/>
</dbReference>
<comment type="similarity">
    <text evidence="1">Belongs to the short-chain dehydrogenases/reductases (SDR) family.</text>
</comment>
<dbReference type="PRINTS" id="PR00081">
    <property type="entry name" value="GDHRDH"/>
</dbReference>
<keyword evidence="2" id="KW-0560">Oxidoreductase</keyword>
<evidence type="ECO:0000256" key="2">
    <source>
        <dbReference type="ARBA" id="ARBA00023002"/>
    </source>
</evidence>
<reference evidence="4 5" key="1">
    <citation type="submission" date="2023-10" db="EMBL/GenBank/DDBJ databases">
        <title>Saccharopolyspora sp. nov., isolated from mangrove soil.</title>
        <authorList>
            <person name="Lu Y."/>
            <person name="Liu W."/>
        </authorList>
    </citation>
    <scope>NUCLEOTIDE SEQUENCE [LARGE SCALE GENOMIC DNA]</scope>
    <source>
        <strain evidence="4 5">S2-29</strain>
    </source>
</reference>
<dbReference type="PRINTS" id="PR00080">
    <property type="entry name" value="SDRFAMILY"/>
</dbReference>
<evidence type="ECO:0000313" key="5">
    <source>
        <dbReference type="Proteomes" id="UP001327093"/>
    </source>
</evidence>
<dbReference type="Gene3D" id="3.40.50.1820">
    <property type="entry name" value="alpha/beta hydrolase"/>
    <property type="match status" value="1"/>
</dbReference>
<name>A0ABU6AGU6_9PSEU</name>
<comment type="caution">
    <text evidence="4">The sequence shown here is derived from an EMBL/GenBank/DDBJ whole genome shotgun (WGS) entry which is preliminary data.</text>
</comment>
<protein>
    <submittedName>
        <fullName evidence="4">SDR family oxidoreductase</fullName>
    </submittedName>
</protein>
<accession>A0ABU6AGU6</accession>
<gene>
    <name evidence="4" type="ORF">R4I43_25660</name>
</gene>
<dbReference type="Proteomes" id="UP001327093">
    <property type="component" value="Unassembled WGS sequence"/>
</dbReference>
<dbReference type="InterPro" id="IPR029058">
    <property type="entry name" value="AB_hydrolase_fold"/>
</dbReference>
<feature type="domain" description="AB hydrolase-1" evidence="3">
    <location>
        <begin position="33"/>
        <end position="205"/>
    </location>
</feature>
<organism evidence="4 5">
    <name type="scientific">Saccharopolyspora mangrovi</name>
    <dbReference type="NCBI Taxonomy" id="3082379"/>
    <lineage>
        <taxon>Bacteria</taxon>
        <taxon>Bacillati</taxon>
        <taxon>Actinomycetota</taxon>
        <taxon>Actinomycetes</taxon>
        <taxon>Pseudonocardiales</taxon>
        <taxon>Pseudonocardiaceae</taxon>
        <taxon>Saccharopolyspora</taxon>
    </lineage>
</organism>
<evidence type="ECO:0000256" key="1">
    <source>
        <dbReference type="ARBA" id="ARBA00006484"/>
    </source>
</evidence>
<evidence type="ECO:0000259" key="3">
    <source>
        <dbReference type="Pfam" id="PF00561"/>
    </source>
</evidence>
<evidence type="ECO:0000313" key="4">
    <source>
        <dbReference type="EMBL" id="MEB3370794.1"/>
    </source>
</evidence>
<dbReference type="SUPFAM" id="SSF51735">
    <property type="entry name" value="NAD(P)-binding Rossmann-fold domains"/>
    <property type="match status" value="1"/>
</dbReference>
<dbReference type="InterPro" id="IPR036291">
    <property type="entry name" value="NAD(P)-bd_dom_sf"/>
</dbReference>
<dbReference type="NCBIfam" id="NF004514">
    <property type="entry name" value="PRK05855.1"/>
    <property type="match status" value="1"/>
</dbReference>
<keyword evidence="5" id="KW-1185">Reference proteome</keyword>
<dbReference type="RefSeq" id="WP_324268263.1">
    <property type="nucleotide sequence ID" value="NZ_JAWLNX010000022.1"/>
</dbReference>
<dbReference type="PROSITE" id="PS00061">
    <property type="entry name" value="ADH_SHORT"/>
    <property type="match status" value="1"/>
</dbReference>
<dbReference type="PANTHER" id="PTHR43391">
    <property type="entry name" value="RETINOL DEHYDROGENASE-RELATED"/>
    <property type="match status" value="1"/>
</dbReference>
<dbReference type="PANTHER" id="PTHR43391:SF12">
    <property type="entry name" value="OXIDOREDUCTASE EPHD-RELATED"/>
    <property type="match status" value="1"/>
</dbReference>
<dbReference type="Pfam" id="PF00561">
    <property type="entry name" value="Abhydrolase_1"/>
    <property type="match status" value="1"/>
</dbReference>